<dbReference type="Gene3D" id="3.40.50.10540">
    <property type="entry name" value="Crotonobetainyl-coa:carnitine coa-transferase, domain 1"/>
    <property type="match status" value="1"/>
</dbReference>
<organism evidence="2">
    <name type="scientific">marine metagenome</name>
    <dbReference type="NCBI Taxonomy" id="408172"/>
    <lineage>
        <taxon>unclassified sequences</taxon>
        <taxon>metagenomes</taxon>
        <taxon>ecological metagenomes</taxon>
    </lineage>
</organism>
<proteinExistence type="predicted"/>
<dbReference type="PANTHER" id="PTHR48207:SF3">
    <property type="entry name" value="SUCCINATE--HYDROXYMETHYLGLUTARATE COA-TRANSFERASE"/>
    <property type="match status" value="1"/>
</dbReference>
<dbReference type="PANTHER" id="PTHR48207">
    <property type="entry name" value="SUCCINATE--HYDROXYMETHYLGLUTARATE COA-TRANSFERASE"/>
    <property type="match status" value="1"/>
</dbReference>
<dbReference type="InterPro" id="IPR003673">
    <property type="entry name" value="CoA-Trfase_fam_III"/>
</dbReference>
<name>A0A383BBU7_9ZZZZ</name>
<dbReference type="InterPro" id="IPR050483">
    <property type="entry name" value="CoA-transferase_III_domain"/>
</dbReference>
<gene>
    <name evidence="2" type="ORF">METZ01_LOCUS469769</name>
</gene>
<evidence type="ECO:0000313" key="2">
    <source>
        <dbReference type="EMBL" id="SVE16915.1"/>
    </source>
</evidence>
<dbReference type="Pfam" id="PF02515">
    <property type="entry name" value="CoA_transf_3"/>
    <property type="match status" value="1"/>
</dbReference>
<protein>
    <recommendedName>
        <fullName evidence="3">CoA transferase</fullName>
    </recommendedName>
</protein>
<accession>A0A383BBU7</accession>
<sequence length="247" mass="26891">RGLGPVFVGFNCGKRSIALDLKNEEAKKVVRKMIKSADVVAENFKPGVMKRLGFSYDDVKAIKPEIVYCSISGFGQEGPAATAGAYDGAIQAVSGLMSLTGTPEEGPIRIGFPVADMATGLTASFAIASALYRRLATGRGQYLDVAMTDSVMSLISFAINRYLINGTEPQLLGNQSATMQTTTDVYETADGHINISVFTDHLIPPLCRGLGRPEWAEEKRYQSEQSRVENRLEIYEELKDLIKTKPT</sequence>
<dbReference type="InterPro" id="IPR023606">
    <property type="entry name" value="CoA-Trfase_III_dom_1_sf"/>
</dbReference>
<dbReference type="GO" id="GO:0008410">
    <property type="term" value="F:CoA-transferase activity"/>
    <property type="evidence" value="ECO:0007669"/>
    <property type="project" value="TreeGrafter"/>
</dbReference>
<keyword evidence="1" id="KW-0808">Transferase</keyword>
<evidence type="ECO:0000256" key="1">
    <source>
        <dbReference type="ARBA" id="ARBA00022679"/>
    </source>
</evidence>
<dbReference type="AlphaFoldDB" id="A0A383BBU7"/>
<dbReference type="Gene3D" id="3.30.1540.10">
    <property type="entry name" value="formyl-coa transferase, domain 3"/>
    <property type="match status" value="1"/>
</dbReference>
<dbReference type="InterPro" id="IPR044855">
    <property type="entry name" value="CoA-Trfase_III_dom3_sf"/>
</dbReference>
<dbReference type="SUPFAM" id="SSF89796">
    <property type="entry name" value="CoA-transferase family III (CaiB/BaiF)"/>
    <property type="match status" value="1"/>
</dbReference>
<dbReference type="EMBL" id="UINC01198795">
    <property type="protein sequence ID" value="SVE16915.1"/>
    <property type="molecule type" value="Genomic_DNA"/>
</dbReference>
<feature type="non-terminal residue" evidence="2">
    <location>
        <position position="247"/>
    </location>
</feature>
<evidence type="ECO:0008006" key="3">
    <source>
        <dbReference type="Google" id="ProtNLM"/>
    </source>
</evidence>
<reference evidence="2" key="1">
    <citation type="submission" date="2018-05" db="EMBL/GenBank/DDBJ databases">
        <authorList>
            <person name="Lanie J.A."/>
            <person name="Ng W.-L."/>
            <person name="Kazmierczak K.M."/>
            <person name="Andrzejewski T.M."/>
            <person name="Davidsen T.M."/>
            <person name="Wayne K.J."/>
            <person name="Tettelin H."/>
            <person name="Glass J.I."/>
            <person name="Rusch D."/>
            <person name="Podicherti R."/>
            <person name="Tsui H.-C.T."/>
            <person name="Winkler M.E."/>
        </authorList>
    </citation>
    <scope>NUCLEOTIDE SEQUENCE</scope>
</reference>
<feature type="non-terminal residue" evidence="2">
    <location>
        <position position="1"/>
    </location>
</feature>